<dbReference type="InterPro" id="IPR019999">
    <property type="entry name" value="Anth_synth_I-like"/>
</dbReference>
<organism evidence="3 4">
    <name type="scientific">Ramlibacter rhizophilus</name>
    <dbReference type="NCBI Taxonomy" id="1781167"/>
    <lineage>
        <taxon>Bacteria</taxon>
        <taxon>Pseudomonadati</taxon>
        <taxon>Pseudomonadota</taxon>
        <taxon>Betaproteobacteria</taxon>
        <taxon>Burkholderiales</taxon>
        <taxon>Comamonadaceae</taxon>
        <taxon>Ramlibacter</taxon>
    </lineage>
</organism>
<proteinExistence type="predicted"/>
<feature type="compositionally biased region" description="Basic and acidic residues" evidence="1">
    <location>
        <begin position="181"/>
        <end position="192"/>
    </location>
</feature>
<dbReference type="InterPro" id="IPR005801">
    <property type="entry name" value="ADC_synthase"/>
</dbReference>
<protein>
    <recommendedName>
        <fullName evidence="2">Chorismate-utilising enzyme C-terminal domain-containing protein</fullName>
    </recommendedName>
</protein>
<dbReference type="AlphaFoldDB" id="A0A4Z0BG83"/>
<dbReference type="Gene3D" id="3.60.120.10">
    <property type="entry name" value="Anthranilate synthase"/>
    <property type="match status" value="1"/>
</dbReference>
<dbReference type="RefSeq" id="WP_135286565.1">
    <property type="nucleotide sequence ID" value="NZ_SMLL01000007.1"/>
</dbReference>
<sequence>MLRLQIERHAATPEQAQAALASLDEGEGAYFGVEAGIAGLHPLQATLLTAPALRLRLWGDGVEAEALSNFGRALLAHEALASWRREAGRRPGGNPLDQARRLLACFAPSPDVLLLGALPFEAHRLQSARASVCDPQRPLGVLYFPGRLLRRDAEGTWTGVDLRLPQADLPDLPHTATGHPPEPRGRDTVVPHDDLPPGDYARMVERALATLRTRPLVSLTLSQSYRRRVEGSCVGAFARLRAANPAPASFFLNDGSGMRLFGASPDLQLVVRDGAVQALPVCGTVARRPGAQGEAESLRELFNEEVDAAALAVCSDALRNDLAPWCLPGSLRLLDRRRPLSLATVVHAVDRLGGTLRPGADAWDLIAATAAPVMLTGTPRQEALRAIGELEPSPRGWYGGMVVQVASDGDALVGTILRAACVRQGVAEVRAGGDLLADSSPAREEAESRLKTRSLWRAFGLEAGASTAAAPWRPYSPLPAYVQLVAPQDPFQAALCDCLAGLGVTVSDQAQDVAVLAGEAAQAPAAGGWVAIGDAACRRLAAEGQAVQAVEAEYGRALRCETTSQAPLGAGLGFSAGRYARLALQEPSLVEGWQVWATDSRGHPVALVRGREACLLFRPDSLLGDDVALAVFAAALAQVARP</sequence>
<keyword evidence="4" id="KW-1185">Reference proteome</keyword>
<dbReference type="Proteomes" id="UP000297564">
    <property type="component" value="Unassembled WGS sequence"/>
</dbReference>
<dbReference type="SUPFAM" id="SSF56322">
    <property type="entry name" value="ADC synthase"/>
    <property type="match status" value="1"/>
</dbReference>
<dbReference type="Pfam" id="PF00425">
    <property type="entry name" value="Chorismate_bind"/>
    <property type="match status" value="1"/>
</dbReference>
<comment type="caution">
    <text evidence="3">The sequence shown here is derived from an EMBL/GenBank/DDBJ whole genome shotgun (WGS) entry which is preliminary data.</text>
</comment>
<feature type="domain" description="Chorismate-utilising enzyme C-terminal" evidence="2">
    <location>
        <begin position="199"/>
        <end position="451"/>
    </location>
</feature>
<dbReference type="GO" id="GO:0000162">
    <property type="term" value="P:L-tryptophan biosynthetic process"/>
    <property type="evidence" value="ECO:0007669"/>
    <property type="project" value="TreeGrafter"/>
</dbReference>
<evidence type="ECO:0000259" key="2">
    <source>
        <dbReference type="Pfam" id="PF00425"/>
    </source>
</evidence>
<dbReference type="OrthoDB" id="9803598at2"/>
<dbReference type="InterPro" id="IPR015890">
    <property type="entry name" value="Chorismate_C"/>
</dbReference>
<evidence type="ECO:0000313" key="4">
    <source>
        <dbReference type="Proteomes" id="UP000297564"/>
    </source>
</evidence>
<dbReference type="EMBL" id="SMLL01000007">
    <property type="protein sequence ID" value="TFY97399.1"/>
    <property type="molecule type" value="Genomic_DNA"/>
</dbReference>
<dbReference type="PANTHER" id="PTHR11236">
    <property type="entry name" value="AMINOBENZOATE/ANTHRANILATE SYNTHASE"/>
    <property type="match status" value="1"/>
</dbReference>
<name>A0A4Z0BG83_9BURK</name>
<reference evidence="3 4" key="1">
    <citation type="submission" date="2019-03" db="EMBL/GenBank/DDBJ databases">
        <title>Ramlibacter rhizophilus CCTCC AB2015357, whole genome shotgun sequence.</title>
        <authorList>
            <person name="Zhang X."/>
            <person name="Feng G."/>
            <person name="Zhu H."/>
        </authorList>
    </citation>
    <scope>NUCLEOTIDE SEQUENCE [LARGE SCALE GENOMIC DNA]</scope>
    <source>
        <strain evidence="3 4">CCTCC AB2015357</strain>
    </source>
</reference>
<evidence type="ECO:0000313" key="3">
    <source>
        <dbReference type="EMBL" id="TFY97399.1"/>
    </source>
</evidence>
<dbReference type="PANTHER" id="PTHR11236:SF9">
    <property type="entry name" value="ANTHRANILATE SYNTHASE COMPONENT 1"/>
    <property type="match status" value="1"/>
</dbReference>
<gene>
    <name evidence="3" type="ORF">EZ242_17900</name>
</gene>
<accession>A0A4Z0BG83</accession>
<evidence type="ECO:0000256" key="1">
    <source>
        <dbReference type="SAM" id="MobiDB-lite"/>
    </source>
</evidence>
<feature type="region of interest" description="Disordered" evidence="1">
    <location>
        <begin position="168"/>
        <end position="192"/>
    </location>
</feature>